<evidence type="ECO:0000256" key="1">
    <source>
        <dbReference type="ARBA" id="ARBA00022801"/>
    </source>
</evidence>
<evidence type="ECO:0000256" key="3">
    <source>
        <dbReference type="SAM" id="MobiDB-lite"/>
    </source>
</evidence>
<accession>A0A8J2XL79</accession>
<feature type="active site" description="Proton donor/acceptor" evidence="2">
    <location>
        <position position="281"/>
    </location>
</feature>
<proteinExistence type="predicted"/>
<evidence type="ECO:0008006" key="7">
    <source>
        <dbReference type="Google" id="ProtNLM"/>
    </source>
</evidence>
<dbReference type="InterPro" id="IPR053465">
    <property type="entry name" value="Sortase_Class_E"/>
</dbReference>
<reference evidence="5" key="1">
    <citation type="journal article" date="2014" name="Int. J. Syst. Evol. Microbiol.">
        <title>Complete genome sequence of Corynebacterium casei LMG S-19264T (=DSM 44701T), isolated from a smear-ripened cheese.</title>
        <authorList>
            <consortium name="US DOE Joint Genome Institute (JGI-PGF)"/>
            <person name="Walter F."/>
            <person name="Albersmeier A."/>
            <person name="Kalinowski J."/>
            <person name="Ruckert C."/>
        </authorList>
    </citation>
    <scope>NUCLEOTIDE SEQUENCE</scope>
    <source>
        <strain evidence="5">CGMCC 1.12785</strain>
    </source>
</reference>
<dbReference type="GO" id="GO:0016787">
    <property type="term" value="F:hydrolase activity"/>
    <property type="evidence" value="ECO:0007669"/>
    <property type="project" value="UniProtKB-KW"/>
</dbReference>
<feature type="compositionally biased region" description="Basic and acidic residues" evidence="3">
    <location>
        <begin position="9"/>
        <end position="21"/>
    </location>
</feature>
<reference evidence="5" key="2">
    <citation type="submission" date="2020-09" db="EMBL/GenBank/DDBJ databases">
        <authorList>
            <person name="Sun Q."/>
            <person name="Zhou Y."/>
        </authorList>
    </citation>
    <scope>NUCLEOTIDE SEQUENCE</scope>
    <source>
        <strain evidence="5">CGMCC 1.12785</strain>
    </source>
</reference>
<dbReference type="Proteomes" id="UP000616114">
    <property type="component" value="Unassembled WGS sequence"/>
</dbReference>
<name>A0A8J2XL79_9MICO</name>
<keyword evidence="4" id="KW-0472">Membrane</keyword>
<keyword evidence="4" id="KW-0812">Transmembrane</keyword>
<evidence type="ECO:0000256" key="4">
    <source>
        <dbReference type="SAM" id="Phobius"/>
    </source>
</evidence>
<dbReference type="InterPro" id="IPR042003">
    <property type="entry name" value="Sortase_E"/>
</dbReference>
<dbReference type="Gene3D" id="2.40.260.10">
    <property type="entry name" value="Sortase"/>
    <property type="match status" value="1"/>
</dbReference>
<dbReference type="SUPFAM" id="SSF63817">
    <property type="entry name" value="Sortase"/>
    <property type="match status" value="1"/>
</dbReference>
<feature type="compositionally biased region" description="Low complexity" evidence="3">
    <location>
        <begin position="121"/>
        <end position="130"/>
    </location>
</feature>
<gene>
    <name evidence="5" type="ORF">GCM10011333_23660</name>
</gene>
<dbReference type="Pfam" id="PF04203">
    <property type="entry name" value="Sortase"/>
    <property type="match status" value="1"/>
</dbReference>
<dbReference type="EMBL" id="BMFY01000010">
    <property type="protein sequence ID" value="GGA19815.1"/>
    <property type="molecule type" value="Genomic_DNA"/>
</dbReference>
<feature type="region of interest" description="Disordered" evidence="3">
    <location>
        <begin position="371"/>
        <end position="392"/>
    </location>
</feature>
<sequence length="392" mass="41720">MNVPSDQPLTRRERRERERAAEQAAAARQAGGPGQSRAQDGPAGPAPAYGSAAAPGIPGNGGANGTRRPLVKPAAREGSTAQHSAASRSAGSYAASGPVTEPMRFSAEPGPDTAPVRRTSESAPAAAAAGSGTGNGGKNRGKKGAAAPQRQPLGPVRATVRTFGELCITAGLILILFVVWQLWWTDIDANRDNRQLAQELTQEWDRDADRPPADPDTPFVAEPVAENSAFGLMYVPRFGDDYFRTIAEGVSMEPVLNRMGVGRYPTSAMPGEVGNFAVAGHRVTYGKPLNLIAELRPGDEIVVQTADGFYTYTFRNFDIVLPDEVEVLAPVPGMPDYQGKDRIMTLTACNPMFSARERYIAYAELTDWRPAEDGPPESIADSAAYAQNHGEG</sequence>
<organism evidence="5 6">
    <name type="scientific">Sediminivirga luteola</name>
    <dbReference type="NCBI Taxonomy" id="1774748"/>
    <lineage>
        <taxon>Bacteria</taxon>
        <taxon>Bacillati</taxon>
        <taxon>Actinomycetota</taxon>
        <taxon>Actinomycetes</taxon>
        <taxon>Micrococcales</taxon>
        <taxon>Brevibacteriaceae</taxon>
        <taxon>Sediminivirga</taxon>
    </lineage>
</organism>
<keyword evidence="6" id="KW-1185">Reference proteome</keyword>
<evidence type="ECO:0000313" key="6">
    <source>
        <dbReference type="Proteomes" id="UP000616114"/>
    </source>
</evidence>
<feature type="transmembrane region" description="Helical" evidence="4">
    <location>
        <begin position="163"/>
        <end position="184"/>
    </location>
</feature>
<feature type="compositionally biased region" description="Low complexity" evidence="3">
    <location>
        <begin position="41"/>
        <end position="57"/>
    </location>
</feature>
<feature type="region of interest" description="Disordered" evidence="3">
    <location>
        <begin position="1"/>
        <end position="150"/>
    </location>
</feature>
<feature type="active site" description="Acyl-thioester intermediate" evidence="2">
    <location>
        <position position="349"/>
    </location>
</feature>
<dbReference type="AlphaFoldDB" id="A0A8J2XL79"/>
<evidence type="ECO:0000256" key="2">
    <source>
        <dbReference type="PIRSR" id="PIRSR605754-1"/>
    </source>
</evidence>
<dbReference type="NCBIfam" id="NF033747">
    <property type="entry name" value="class_E_sortase"/>
    <property type="match status" value="1"/>
</dbReference>
<dbReference type="InterPro" id="IPR023365">
    <property type="entry name" value="Sortase_dom-sf"/>
</dbReference>
<dbReference type="InterPro" id="IPR005754">
    <property type="entry name" value="Sortase"/>
</dbReference>
<comment type="caution">
    <text evidence="5">The sequence shown here is derived from an EMBL/GenBank/DDBJ whole genome shotgun (WGS) entry which is preliminary data.</text>
</comment>
<dbReference type="RefSeq" id="WP_188551104.1">
    <property type="nucleotide sequence ID" value="NZ_BMFY01000010.1"/>
</dbReference>
<keyword evidence="1" id="KW-0378">Hydrolase</keyword>
<evidence type="ECO:0000313" key="5">
    <source>
        <dbReference type="EMBL" id="GGA19815.1"/>
    </source>
</evidence>
<dbReference type="CDD" id="cd05830">
    <property type="entry name" value="Sortase_E"/>
    <property type="match status" value="1"/>
</dbReference>
<keyword evidence="4" id="KW-1133">Transmembrane helix</keyword>
<feature type="compositionally biased region" description="Low complexity" evidence="3">
    <location>
        <begin position="84"/>
        <end position="96"/>
    </location>
</feature>
<protein>
    <recommendedName>
        <fullName evidence="7">Sortase A</fullName>
    </recommendedName>
</protein>